<proteinExistence type="predicted"/>
<evidence type="ECO:0000313" key="3">
    <source>
        <dbReference type="Proteomes" id="UP001152622"/>
    </source>
</evidence>
<gene>
    <name evidence="2" type="ORF">SKAU_G00325910</name>
</gene>
<sequence>MPGQGYFILLITKRIVVACFCVASTEKRSHFHCRLCSFRAFSHPDNFIIHLRKAHRLCGMKTKEAQESEKTHVGDPWQK</sequence>
<evidence type="ECO:0008006" key="4">
    <source>
        <dbReference type="Google" id="ProtNLM"/>
    </source>
</evidence>
<organism evidence="2 3">
    <name type="scientific">Synaphobranchus kaupii</name>
    <name type="common">Kaup's arrowtooth eel</name>
    <dbReference type="NCBI Taxonomy" id="118154"/>
    <lineage>
        <taxon>Eukaryota</taxon>
        <taxon>Metazoa</taxon>
        <taxon>Chordata</taxon>
        <taxon>Craniata</taxon>
        <taxon>Vertebrata</taxon>
        <taxon>Euteleostomi</taxon>
        <taxon>Actinopterygii</taxon>
        <taxon>Neopterygii</taxon>
        <taxon>Teleostei</taxon>
        <taxon>Anguilliformes</taxon>
        <taxon>Synaphobranchidae</taxon>
        <taxon>Synaphobranchus</taxon>
    </lineage>
</organism>
<feature type="signal peptide" evidence="1">
    <location>
        <begin position="1"/>
        <end position="18"/>
    </location>
</feature>
<dbReference type="AlphaFoldDB" id="A0A9Q1EPT5"/>
<feature type="chain" id="PRO_5040122500" description="C2H2-type domain-containing protein" evidence="1">
    <location>
        <begin position="19"/>
        <end position="79"/>
    </location>
</feature>
<protein>
    <recommendedName>
        <fullName evidence="4">C2H2-type domain-containing protein</fullName>
    </recommendedName>
</protein>
<evidence type="ECO:0000256" key="1">
    <source>
        <dbReference type="SAM" id="SignalP"/>
    </source>
</evidence>
<evidence type="ECO:0000313" key="2">
    <source>
        <dbReference type="EMBL" id="KAJ8342663.1"/>
    </source>
</evidence>
<comment type="caution">
    <text evidence="2">The sequence shown here is derived from an EMBL/GenBank/DDBJ whole genome shotgun (WGS) entry which is preliminary data.</text>
</comment>
<keyword evidence="1" id="KW-0732">Signal</keyword>
<dbReference type="Proteomes" id="UP001152622">
    <property type="component" value="Chromosome 14"/>
</dbReference>
<accession>A0A9Q1EPT5</accession>
<keyword evidence="3" id="KW-1185">Reference proteome</keyword>
<name>A0A9Q1EPT5_SYNKA</name>
<reference evidence="2" key="1">
    <citation type="journal article" date="2023" name="Science">
        <title>Genome structures resolve the early diversification of teleost fishes.</title>
        <authorList>
            <person name="Parey E."/>
            <person name="Louis A."/>
            <person name="Montfort J."/>
            <person name="Bouchez O."/>
            <person name="Roques C."/>
            <person name="Iampietro C."/>
            <person name="Lluch J."/>
            <person name="Castinel A."/>
            <person name="Donnadieu C."/>
            <person name="Desvignes T."/>
            <person name="Floi Bucao C."/>
            <person name="Jouanno E."/>
            <person name="Wen M."/>
            <person name="Mejri S."/>
            <person name="Dirks R."/>
            <person name="Jansen H."/>
            <person name="Henkel C."/>
            <person name="Chen W.J."/>
            <person name="Zahm M."/>
            <person name="Cabau C."/>
            <person name="Klopp C."/>
            <person name="Thompson A.W."/>
            <person name="Robinson-Rechavi M."/>
            <person name="Braasch I."/>
            <person name="Lecointre G."/>
            <person name="Bobe J."/>
            <person name="Postlethwait J.H."/>
            <person name="Berthelot C."/>
            <person name="Roest Crollius H."/>
            <person name="Guiguen Y."/>
        </authorList>
    </citation>
    <scope>NUCLEOTIDE SEQUENCE</scope>
    <source>
        <strain evidence="2">WJC10195</strain>
    </source>
</reference>
<dbReference type="EMBL" id="JAINUF010000014">
    <property type="protein sequence ID" value="KAJ8342663.1"/>
    <property type="molecule type" value="Genomic_DNA"/>
</dbReference>